<reference evidence="5 6" key="1">
    <citation type="submission" date="2024-03" db="EMBL/GenBank/DDBJ databases">
        <authorList>
            <person name="Martinez-Hernandez J."/>
        </authorList>
    </citation>
    <scope>NUCLEOTIDE SEQUENCE [LARGE SCALE GENOMIC DNA]</scope>
</reference>
<comment type="caution">
    <text evidence="5">The sequence shown here is derived from an EMBL/GenBank/DDBJ whole genome shotgun (WGS) entry which is preliminary data.</text>
</comment>
<comment type="subcellular location">
    <subcellularLocation>
        <location evidence="1">Nucleus</location>
    </subcellularLocation>
</comment>
<dbReference type="CDD" id="cd00167">
    <property type="entry name" value="SANT"/>
    <property type="match status" value="1"/>
</dbReference>
<evidence type="ECO:0000313" key="6">
    <source>
        <dbReference type="Proteomes" id="UP001497480"/>
    </source>
</evidence>
<organism evidence="5 6">
    <name type="scientific">Lupinus luteus</name>
    <name type="common">European yellow lupine</name>
    <dbReference type="NCBI Taxonomy" id="3873"/>
    <lineage>
        <taxon>Eukaryota</taxon>
        <taxon>Viridiplantae</taxon>
        <taxon>Streptophyta</taxon>
        <taxon>Embryophyta</taxon>
        <taxon>Tracheophyta</taxon>
        <taxon>Spermatophyta</taxon>
        <taxon>Magnoliopsida</taxon>
        <taxon>eudicotyledons</taxon>
        <taxon>Gunneridae</taxon>
        <taxon>Pentapetalae</taxon>
        <taxon>rosids</taxon>
        <taxon>fabids</taxon>
        <taxon>Fabales</taxon>
        <taxon>Fabaceae</taxon>
        <taxon>Papilionoideae</taxon>
        <taxon>50 kb inversion clade</taxon>
        <taxon>genistoids sensu lato</taxon>
        <taxon>core genistoids</taxon>
        <taxon>Genisteae</taxon>
        <taxon>Lupinus</taxon>
    </lineage>
</organism>
<evidence type="ECO:0000259" key="4">
    <source>
        <dbReference type="PROSITE" id="PS51294"/>
    </source>
</evidence>
<gene>
    <name evidence="5" type="ORF">LLUT_LOCUS8671</name>
</gene>
<dbReference type="Gene3D" id="1.10.10.60">
    <property type="entry name" value="Homeodomain-like"/>
    <property type="match status" value="1"/>
</dbReference>
<keyword evidence="2" id="KW-0539">Nucleus</keyword>
<dbReference type="InterPro" id="IPR001005">
    <property type="entry name" value="SANT/Myb"/>
</dbReference>
<dbReference type="PROSITE" id="PS51294">
    <property type="entry name" value="HTH_MYB"/>
    <property type="match status" value="1"/>
</dbReference>
<dbReference type="PROSITE" id="PS50090">
    <property type="entry name" value="MYB_LIKE"/>
    <property type="match status" value="1"/>
</dbReference>
<accession>A0AAV1WE46</accession>
<evidence type="ECO:0000313" key="5">
    <source>
        <dbReference type="EMBL" id="CAL0307611.1"/>
    </source>
</evidence>
<dbReference type="GO" id="GO:0000978">
    <property type="term" value="F:RNA polymerase II cis-regulatory region sequence-specific DNA binding"/>
    <property type="evidence" value="ECO:0007669"/>
    <property type="project" value="TreeGrafter"/>
</dbReference>
<name>A0AAV1WE46_LUPLU</name>
<dbReference type="InterPro" id="IPR017930">
    <property type="entry name" value="Myb_dom"/>
</dbReference>
<dbReference type="Pfam" id="PF00249">
    <property type="entry name" value="Myb_DNA-binding"/>
    <property type="match status" value="1"/>
</dbReference>
<dbReference type="InterPro" id="IPR050560">
    <property type="entry name" value="MYB_TF"/>
</dbReference>
<dbReference type="GO" id="GO:0000981">
    <property type="term" value="F:DNA-binding transcription factor activity, RNA polymerase II-specific"/>
    <property type="evidence" value="ECO:0007669"/>
    <property type="project" value="TreeGrafter"/>
</dbReference>
<dbReference type="AlphaFoldDB" id="A0AAV1WE46"/>
<dbReference type="SMART" id="SM00717">
    <property type="entry name" value="SANT"/>
    <property type="match status" value="1"/>
</dbReference>
<evidence type="ECO:0000256" key="1">
    <source>
        <dbReference type="ARBA" id="ARBA00004123"/>
    </source>
</evidence>
<dbReference type="PANTHER" id="PTHR45614:SF229">
    <property type="entry name" value="MYB TRANSCRIPTION FACTOR-LIKE PROTEIN-RELATED"/>
    <property type="match status" value="1"/>
</dbReference>
<feature type="domain" description="Myb-like" evidence="3">
    <location>
        <begin position="41"/>
        <end position="82"/>
    </location>
</feature>
<evidence type="ECO:0000259" key="3">
    <source>
        <dbReference type="PROSITE" id="PS50090"/>
    </source>
</evidence>
<dbReference type="GO" id="GO:0005634">
    <property type="term" value="C:nucleus"/>
    <property type="evidence" value="ECO:0007669"/>
    <property type="project" value="UniProtKB-SubCell"/>
</dbReference>
<proteinExistence type="predicted"/>
<evidence type="ECO:0000256" key="2">
    <source>
        <dbReference type="ARBA" id="ARBA00023242"/>
    </source>
</evidence>
<feature type="domain" description="HTH myb-type" evidence="4">
    <location>
        <begin position="42"/>
        <end position="86"/>
    </location>
</feature>
<dbReference type="SUPFAM" id="SSF46689">
    <property type="entry name" value="Homeodomain-like"/>
    <property type="match status" value="1"/>
</dbReference>
<sequence length="276" mass="30326">MNLSFLNRFSFRTKHESKPSPTCDDYRACQLSITNEILIAAEEEDRLIISAHAIHGNKWAAIARLFPGRTDNAIKNHWNSTLKLRHVELETHADVIEDGSFEKAKASSEETMSVGDMNSSNPPDVRNITMFNEIKQNADKPPKKYVAEVEGHPTLYRPVSRISAFSFYNPPGRQATGSCSKIFPLQGPSIKDVGACKLFSGTGCESMVPLQCGHGCCAVELRGSNSQGSLSGPEFVDYLEPTSFTSHELISLATDLNNIAWNLGSIVALRIVLLAK</sequence>
<dbReference type="InterPro" id="IPR009057">
    <property type="entry name" value="Homeodomain-like_sf"/>
</dbReference>
<protein>
    <submittedName>
        <fullName evidence="5">Uncharacterized protein</fullName>
    </submittedName>
</protein>
<dbReference type="EMBL" id="CAXHTB010000006">
    <property type="protein sequence ID" value="CAL0307611.1"/>
    <property type="molecule type" value="Genomic_DNA"/>
</dbReference>
<keyword evidence="6" id="KW-1185">Reference proteome</keyword>
<dbReference type="Proteomes" id="UP001497480">
    <property type="component" value="Unassembled WGS sequence"/>
</dbReference>
<dbReference type="PANTHER" id="PTHR45614">
    <property type="entry name" value="MYB PROTEIN-RELATED"/>
    <property type="match status" value="1"/>
</dbReference>